<gene>
    <name evidence="2" type="ORF">K678_15209</name>
</gene>
<dbReference type="PANTHER" id="PTHR12873">
    <property type="entry name" value="T7-LIKE MITOCHONDRIAL DNA HELICASE"/>
    <property type="match status" value="1"/>
</dbReference>
<evidence type="ECO:0000313" key="2">
    <source>
        <dbReference type="EMBL" id="EPY00615.1"/>
    </source>
</evidence>
<dbReference type="InterPro" id="IPR027417">
    <property type="entry name" value="P-loop_NTPase"/>
</dbReference>
<evidence type="ECO:0000259" key="1">
    <source>
        <dbReference type="PROSITE" id="PS51199"/>
    </source>
</evidence>
<dbReference type="PATRIC" id="fig|1316936.3.peg.3031"/>
<dbReference type="InterPro" id="IPR007694">
    <property type="entry name" value="DNA_helicase_DnaB-like_C"/>
</dbReference>
<dbReference type="RefSeq" id="WP_021133329.1">
    <property type="nucleotide sequence ID" value="NZ_AQPH01000079.1"/>
</dbReference>
<sequence>MSLSERLLEHGIRLPRYTQGDAKIRCPQCSHTRKHKADPCLSVTLDTEGGAVWKCHNCGWSGGVGAHDHDDYAPRPRSRTKPKPVKPAFTPNALPEGVIGWFGKRGISPATLDAAGVSYVKTWMPGCDQGATIGAIAFPYRRGGEVVNVKYRTSDKRFKQEKGAEKVFYGIDHIAGCKEILIVEGEIDALSLREAGFSNVLSVPDGAPQQVRDGEIDPDEDAKFEYVWNCRDELASVEKIILATDADAPGRALAEELARRLGRERCWRVDWPTANDAQRKDANEVLVGDGADVLRECIASARPWPIRSLHDADDFRDEVFNLFRHGRQRAHSTGFRSLDTFLTIRPGELSVVTGVPNSGKSEFIDAVMVNLALTHGWRFAVCSFENPPDEHLSKLVEKHIGTPFWSGPRPRMTEADLSRSLDWVQEHFTFIRADDESPTLDWVLETAAAAVMRYGIKGLALDPWNELEHRRPSNMTETEYVSACLSKVKRFAAQRGVHVWFVAHPAKMLRESGKLPVPTLYDISGSANWANKADLGVVVHRVTDAATPQTEIFIRKCRHKSVGKIGSAVLAYDPATGRYSDLPAPLPAQPARHWSERDE</sequence>
<dbReference type="SUPFAM" id="SSF56731">
    <property type="entry name" value="DNA primase core"/>
    <property type="match status" value="1"/>
</dbReference>
<accession>S9TQ23</accession>
<dbReference type="InterPro" id="IPR027032">
    <property type="entry name" value="Twinkle-like"/>
</dbReference>
<dbReference type="EMBL" id="AQPH01000079">
    <property type="protein sequence ID" value="EPY00615.1"/>
    <property type="molecule type" value="Genomic_DNA"/>
</dbReference>
<dbReference type="Pfam" id="PF13662">
    <property type="entry name" value="Toprim_4"/>
    <property type="match status" value="1"/>
</dbReference>
<dbReference type="Pfam" id="PF03796">
    <property type="entry name" value="DnaB_C"/>
    <property type="match status" value="1"/>
</dbReference>
<dbReference type="STRING" id="1316936.K678_15209"/>
<comment type="caution">
    <text evidence="2">The sequence shown here is derived from an EMBL/GenBank/DDBJ whole genome shotgun (WGS) entry which is preliminary data.</text>
</comment>
<dbReference type="GO" id="GO:0043139">
    <property type="term" value="F:5'-3' DNA helicase activity"/>
    <property type="evidence" value="ECO:0007669"/>
    <property type="project" value="InterPro"/>
</dbReference>
<dbReference type="SUPFAM" id="SSF52540">
    <property type="entry name" value="P-loop containing nucleoside triphosphate hydrolases"/>
    <property type="match status" value="1"/>
</dbReference>
<dbReference type="SMART" id="SM00493">
    <property type="entry name" value="TOPRIM"/>
    <property type="match status" value="1"/>
</dbReference>
<dbReference type="Proteomes" id="UP000015350">
    <property type="component" value="Unassembled WGS sequence"/>
</dbReference>
<dbReference type="PANTHER" id="PTHR12873:SF0">
    <property type="entry name" value="TWINKLE MTDNA HELICASE"/>
    <property type="match status" value="1"/>
</dbReference>
<organism evidence="2 3">
    <name type="scientific">Magnetospirillum fulvum MGU-K5</name>
    <dbReference type="NCBI Taxonomy" id="1316936"/>
    <lineage>
        <taxon>Bacteria</taxon>
        <taxon>Pseudomonadati</taxon>
        <taxon>Pseudomonadota</taxon>
        <taxon>Alphaproteobacteria</taxon>
        <taxon>Rhodospirillales</taxon>
        <taxon>Rhodospirillaceae</taxon>
        <taxon>Magnetospirillum</taxon>
    </lineage>
</organism>
<dbReference type="PROSITE" id="PS51199">
    <property type="entry name" value="SF4_HELICASE"/>
    <property type="match status" value="1"/>
</dbReference>
<dbReference type="Gene3D" id="3.40.50.300">
    <property type="entry name" value="P-loop containing nucleotide triphosphate hydrolases"/>
    <property type="match status" value="1"/>
</dbReference>
<dbReference type="GO" id="GO:0005524">
    <property type="term" value="F:ATP binding"/>
    <property type="evidence" value="ECO:0007669"/>
    <property type="project" value="InterPro"/>
</dbReference>
<protein>
    <submittedName>
        <fullName evidence="2">TOPRIM domain-containing protein</fullName>
    </submittedName>
</protein>
<evidence type="ECO:0000313" key="3">
    <source>
        <dbReference type="Proteomes" id="UP000015350"/>
    </source>
</evidence>
<dbReference type="eggNOG" id="COG0305">
    <property type="taxonomic scope" value="Bacteria"/>
</dbReference>
<dbReference type="Gene3D" id="3.40.1360.10">
    <property type="match status" value="1"/>
</dbReference>
<dbReference type="AlphaFoldDB" id="S9TQ23"/>
<dbReference type="CDD" id="cd01029">
    <property type="entry name" value="TOPRIM_primases"/>
    <property type="match status" value="1"/>
</dbReference>
<dbReference type="GO" id="GO:0006260">
    <property type="term" value="P:DNA replication"/>
    <property type="evidence" value="ECO:0007669"/>
    <property type="project" value="InterPro"/>
</dbReference>
<dbReference type="GO" id="GO:0003697">
    <property type="term" value="F:single-stranded DNA binding"/>
    <property type="evidence" value="ECO:0007669"/>
    <property type="project" value="InterPro"/>
</dbReference>
<dbReference type="InterPro" id="IPR006171">
    <property type="entry name" value="TOPRIM_dom"/>
</dbReference>
<reference evidence="2 3" key="1">
    <citation type="submission" date="2013-04" db="EMBL/GenBank/DDBJ databases">
        <authorList>
            <person name="Kuznetsov B."/>
            <person name="Ivanovsky R."/>
        </authorList>
    </citation>
    <scope>NUCLEOTIDE SEQUENCE [LARGE SCALE GENOMIC DNA]</scope>
    <source>
        <strain evidence="2 3">MGU-K5</strain>
    </source>
</reference>
<feature type="domain" description="SF4 helicase" evidence="1">
    <location>
        <begin position="324"/>
        <end position="586"/>
    </location>
</feature>
<dbReference type="InterPro" id="IPR034154">
    <property type="entry name" value="TOPRIM_DnaG/twinkle"/>
</dbReference>
<name>S9TQ23_MAGFU</name>
<proteinExistence type="predicted"/>